<comment type="cofactor">
    <cofactor evidence="11 13">
        <name>Zn(2+)</name>
        <dbReference type="ChEBI" id="CHEBI:29105"/>
    </cofactor>
    <text evidence="11 13">Binds 1 zinc ion per subunit.</text>
</comment>
<dbReference type="GO" id="GO:0006508">
    <property type="term" value="P:proteolysis"/>
    <property type="evidence" value="ECO:0007669"/>
    <property type="project" value="UniProtKB-KW"/>
</dbReference>
<dbReference type="GO" id="GO:0008235">
    <property type="term" value="F:metalloexopeptidase activity"/>
    <property type="evidence" value="ECO:0007669"/>
    <property type="project" value="InterPro"/>
</dbReference>
<keyword evidence="9 11" id="KW-0862">Zinc</keyword>
<keyword evidence="7 11" id="KW-0479">Metal-binding</keyword>
<evidence type="ECO:0000313" key="14">
    <source>
        <dbReference type="EMBL" id="CCA66671.1"/>
    </source>
</evidence>
<comment type="caution">
    <text evidence="14">The sequence shown here is derived from an EMBL/GenBank/DDBJ whole genome shotgun (WGS) entry which is preliminary data.</text>
</comment>
<keyword evidence="6 11" id="KW-0645">Protease</keyword>
<dbReference type="OMA" id="QRYWIRD"/>
<dbReference type="PANTHER" id="PTHR23422">
    <property type="entry name" value="DIPEPTIDYL PEPTIDASE III-RELATED"/>
    <property type="match status" value="1"/>
</dbReference>
<evidence type="ECO:0000256" key="2">
    <source>
        <dbReference type="ARBA" id="ARBA00004496"/>
    </source>
</evidence>
<dbReference type="InParanoid" id="G4T5S7"/>
<reference evidence="14 15" key="1">
    <citation type="journal article" date="2011" name="PLoS Pathog.">
        <title>Endophytic Life Strategies Decoded by Genome and Transcriptome Analyses of the Mutualistic Root Symbiont Piriformospora indica.</title>
        <authorList>
            <person name="Zuccaro A."/>
            <person name="Lahrmann U."/>
            <person name="Guldener U."/>
            <person name="Langen G."/>
            <person name="Pfiffi S."/>
            <person name="Biedenkopf D."/>
            <person name="Wong P."/>
            <person name="Samans B."/>
            <person name="Grimm C."/>
            <person name="Basiewicz M."/>
            <person name="Murat C."/>
            <person name="Martin F."/>
            <person name="Kogel K.H."/>
        </authorList>
    </citation>
    <scope>NUCLEOTIDE SEQUENCE [LARGE SCALE GENOMIC DNA]</scope>
    <source>
        <strain evidence="14 15">DSM 11827</strain>
    </source>
</reference>
<dbReference type="OrthoDB" id="4694525at2759"/>
<evidence type="ECO:0000256" key="7">
    <source>
        <dbReference type="ARBA" id="ARBA00022723"/>
    </source>
</evidence>
<dbReference type="HOGENOM" id="CLU_011977_1_0_1"/>
<evidence type="ECO:0000256" key="5">
    <source>
        <dbReference type="ARBA" id="ARBA00022490"/>
    </source>
</evidence>
<sequence>MAHAVRYQADQNPPFCSFAVKSAFNQLERKEQLYAHYISEASWAGARIIQGQWTPQAMDLYDLFLLVFSNPDRSPVDFEKLKTDSGVSDEQWKQATTYVAQVFGNLVNYKSFGFTKFIPRIHQDDFKSIVAASPNSQVALDQWNKANLVDHIYSVEPESAMLIGDPSKGHVTNYYFGEEIITSEEVSNIQTKAEALKIDVLNTRIEKHGPNTYTLHVASVDEREQEETLEIAGSTEKGSLKIKYGDFKDALQKSIDALRKAREYAANDHQKSAIDKYIESFQTGDIQAHKDGSTHWVRDVGPVVESYIGFVETYVDPVSAARAEWEGFCAIVDKALSAKYEKLLDRASELIKDLPWGPDFEVDTFRKPDFTALQVLSFATGGIPAGINIPVRVPSSKPLKLMNTQNYYEIRENVGFKNVSLANILAAKAPDEEVTFIEEADLQLYNKWESKAFELQVANHELLGHGSGKLFTQDKDGNLNFDKDKVINPLTNKHIESWYLPGQTSSSVLGTVSSSMEECRAEAVALYLVSNKNILSIFNYTEPEDIDEIQYITFLLMCRAGLRALEFYDPKAKKHLQAHMQARTWQDHTLVTTLASNENTGIARIEREQDNNGVLKRAYVKVDRDLVLSKGREVMGELLVKLQVYKSTADAKGAKRFYEALTTPRVDWDEELRQLVLFKKLPRKLFVQPNTFIEKITEGDNQGERVVMREYELNEEGMIRSHIDKKLGRSNLAASAPSV</sequence>
<feature type="binding site" evidence="13">
    <location>
        <position position="518"/>
    </location>
    <ligand>
        <name>Zn(2+)</name>
        <dbReference type="ChEBI" id="CHEBI:29105"/>
        <note>catalytic</note>
    </ligand>
</feature>
<dbReference type="InterPro" id="IPR005317">
    <property type="entry name" value="Dipeptidyl-peptase3"/>
</dbReference>
<evidence type="ECO:0000256" key="6">
    <source>
        <dbReference type="ARBA" id="ARBA00022670"/>
    </source>
</evidence>
<evidence type="ECO:0000256" key="1">
    <source>
        <dbReference type="ARBA" id="ARBA00001336"/>
    </source>
</evidence>
<dbReference type="MEROPS" id="M49.006"/>
<keyword evidence="4 11" id="KW-0031">Aminopeptidase</keyword>
<dbReference type="PIRSF" id="PIRSF007828">
    <property type="entry name" value="Dipeptidyl-peptidase_III"/>
    <property type="match status" value="1"/>
</dbReference>
<dbReference type="EC" id="3.4.14.4" evidence="11"/>
<feature type="binding site" evidence="13">
    <location>
        <position position="465"/>
    </location>
    <ligand>
        <name>Zn(2+)</name>
        <dbReference type="ChEBI" id="CHEBI:29105"/>
        <note>catalytic</note>
    </ligand>
</feature>
<dbReference type="STRING" id="1109443.G4T5S7"/>
<feature type="binding site" evidence="13">
    <location>
        <position position="460"/>
    </location>
    <ligand>
        <name>Zn(2+)</name>
        <dbReference type="ChEBI" id="CHEBI:29105"/>
        <note>catalytic</note>
    </ligand>
</feature>
<evidence type="ECO:0000256" key="12">
    <source>
        <dbReference type="PIRSR" id="PIRSR007828-1"/>
    </source>
</evidence>
<gene>
    <name evidence="14" type="ORF">PIIN_00352</name>
</gene>
<proteinExistence type="inferred from homology"/>
<dbReference type="Pfam" id="PF03571">
    <property type="entry name" value="Peptidase_M49"/>
    <property type="match status" value="1"/>
</dbReference>
<protein>
    <recommendedName>
        <fullName evidence="11">Dipeptidyl peptidase 3</fullName>
        <ecNumber evidence="11">3.4.14.4</ecNumber>
    </recommendedName>
    <alternativeName>
        <fullName evidence="11">Dipeptidyl aminopeptidase III</fullName>
    </alternativeName>
    <alternativeName>
        <fullName evidence="11">Dipeptidyl peptidase III</fullName>
    </alternativeName>
</protein>
<evidence type="ECO:0000313" key="15">
    <source>
        <dbReference type="Proteomes" id="UP000007148"/>
    </source>
</evidence>
<name>G4T5S7_SERID</name>
<evidence type="ECO:0000256" key="13">
    <source>
        <dbReference type="PIRSR" id="PIRSR007828-2"/>
    </source>
</evidence>
<evidence type="ECO:0000256" key="9">
    <source>
        <dbReference type="ARBA" id="ARBA00022833"/>
    </source>
</evidence>
<comment type="subcellular location">
    <subcellularLocation>
        <location evidence="2">Cytoplasm</location>
    </subcellularLocation>
</comment>
<dbReference type="Proteomes" id="UP000007148">
    <property type="component" value="Unassembled WGS sequence"/>
</dbReference>
<dbReference type="Gene3D" id="3.30.540.30">
    <property type="match status" value="3"/>
</dbReference>
<organism evidence="14 15">
    <name type="scientific">Serendipita indica (strain DSM 11827)</name>
    <name type="common">Root endophyte fungus</name>
    <name type="synonym">Piriformospora indica</name>
    <dbReference type="NCBI Taxonomy" id="1109443"/>
    <lineage>
        <taxon>Eukaryota</taxon>
        <taxon>Fungi</taxon>
        <taxon>Dikarya</taxon>
        <taxon>Basidiomycota</taxon>
        <taxon>Agaricomycotina</taxon>
        <taxon>Agaricomycetes</taxon>
        <taxon>Sebacinales</taxon>
        <taxon>Serendipitaceae</taxon>
        <taxon>Serendipita</taxon>
    </lineage>
</organism>
<dbReference type="GO" id="GO:0004177">
    <property type="term" value="F:aminopeptidase activity"/>
    <property type="evidence" value="ECO:0007669"/>
    <property type="project" value="UniProtKB-KW"/>
</dbReference>
<keyword evidence="15" id="KW-1185">Reference proteome</keyword>
<dbReference type="GO" id="GO:0008239">
    <property type="term" value="F:dipeptidyl-peptidase activity"/>
    <property type="evidence" value="ECO:0007669"/>
    <property type="project" value="UniProtKB-UniRule"/>
</dbReference>
<feature type="active site" evidence="12">
    <location>
        <position position="461"/>
    </location>
</feature>
<keyword evidence="10 11" id="KW-0482">Metalloprotease</keyword>
<comment type="similarity">
    <text evidence="3 11">Belongs to the peptidase M49 family.</text>
</comment>
<dbReference type="AlphaFoldDB" id="G4T5S7"/>
<comment type="catalytic activity">
    <reaction evidence="1 11">
        <text>Release of an N-terminal dipeptide from a peptide comprising four or more residues, with broad specificity. Also acts on dipeptidyl 2-naphthylamides.</text>
        <dbReference type="EC" id="3.4.14.4"/>
    </reaction>
</comment>
<dbReference type="InterPro" id="IPR039461">
    <property type="entry name" value="Peptidase_M49"/>
</dbReference>
<dbReference type="GO" id="GO:0005737">
    <property type="term" value="C:cytoplasm"/>
    <property type="evidence" value="ECO:0007669"/>
    <property type="project" value="UniProtKB-SubCell"/>
</dbReference>
<dbReference type="eggNOG" id="KOG3675">
    <property type="taxonomic scope" value="Eukaryota"/>
</dbReference>
<dbReference type="PANTHER" id="PTHR23422:SF11">
    <property type="entry name" value="DIPEPTIDYL PEPTIDASE 3"/>
    <property type="match status" value="1"/>
</dbReference>
<evidence type="ECO:0000256" key="11">
    <source>
        <dbReference type="PIRNR" id="PIRNR007828"/>
    </source>
</evidence>
<evidence type="ECO:0000256" key="10">
    <source>
        <dbReference type="ARBA" id="ARBA00023049"/>
    </source>
</evidence>
<keyword evidence="8 11" id="KW-0378">Hydrolase</keyword>
<evidence type="ECO:0000256" key="8">
    <source>
        <dbReference type="ARBA" id="ARBA00022801"/>
    </source>
</evidence>
<evidence type="ECO:0000256" key="3">
    <source>
        <dbReference type="ARBA" id="ARBA00010200"/>
    </source>
</evidence>
<evidence type="ECO:0000256" key="4">
    <source>
        <dbReference type="ARBA" id="ARBA00022438"/>
    </source>
</evidence>
<dbReference type="FunFam" id="3.30.540.30:FF:000002">
    <property type="entry name" value="Dipeptidyl peptidase 3"/>
    <property type="match status" value="1"/>
</dbReference>
<keyword evidence="5 11" id="KW-0963">Cytoplasm</keyword>
<accession>G4T5S7</accession>
<dbReference type="EMBL" id="CAFZ01000004">
    <property type="protein sequence ID" value="CCA66671.1"/>
    <property type="molecule type" value="Genomic_DNA"/>
</dbReference>
<dbReference type="GO" id="GO:0046872">
    <property type="term" value="F:metal ion binding"/>
    <property type="evidence" value="ECO:0007669"/>
    <property type="project" value="UniProtKB-KW"/>
</dbReference>